<dbReference type="OrthoDB" id="1787414at2"/>
<feature type="compositionally biased region" description="Basic and acidic residues" evidence="1">
    <location>
        <begin position="73"/>
        <end position="87"/>
    </location>
</feature>
<proteinExistence type="predicted"/>
<dbReference type="PROSITE" id="PS51257">
    <property type="entry name" value="PROKAR_LIPOPROTEIN"/>
    <property type="match status" value="1"/>
</dbReference>
<organism evidence="3 4">
    <name type="scientific">Paramaledivibacter caminithermalis (strain DSM 15212 / CIP 107654 / DViRD3)</name>
    <name type="common">Clostridium caminithermale</name>
    <dbReference type="NCBI Taxonomy" id="1121301"/>
    <lineage>
        <taxon>Bacteria</taxon>
        <taxon>Bacillati</taxon>
        <taxon>Bacillota</taxon>
        <taxon>Clostridia</taxon>
        <taxon>Peptostreptococcales</taxon>
        <taxon>Caminicellaceae</taxon>
        <taxon>Paramaledivibacter</taxon>
    </lineage>
</organism>
<gene>
    <name evidence="3" type="ORF">SAMN02745912_01387</name>
</gene>
<keyword evidence="2" id="KW-0732">Signal</keyword>
<accession>A0A1M6MS76</accession>
<sequence length="176" mass="19656">MRNKYKLFIVFLSISLLFSACSKVKTEVEKNTEKENIEVANKEGEKKFSRPDMFGRVKSIIGNEVVLELAEMPQREGKGQGSKDEGKNVGATKGINTDNKLGQKPQSGAVKREFKLTGETATILIPVGVPITTRSSGKIKNLDIVDIYEGSMLQIWTDKDKNINRVMMIQGRQAYE</sequence>
<dbReference type="AlphaFoldDB" id="A0A1M6MS76"/>
<evidence type="ECO:0000313" key="4">
    <source>
        <dbReference type="Proteomes" id="UP000184465"/>
    </source>
</evidence>
<evidence type="ECO:0008006" key="5">
    <source>
        <dbReference type="Google" id="ProtNLM"/>
    </source>
</evidence>
<evidence type="ECO:0000313" key="3">
    <source>
        <dbReference type="EMBL" id="SHJ86256.1"/>
    </source>
</evidence>
<dbReference type="Proteomes" id="UP000184465">
    <property type="component" value="Unassembled WGS sequence"/>
</dbReference>
<dbReference type="EMBL" id="FRAG01000012">
    <property type="protein sequence ID" value="SHJ86256.1"/>
    <property type="molecule type" value="Genomic_DNA"/>
</dbReference>
<name>A0A1M6MS76_PARC5</name>
<feature type="signal peptide" evidence="2">
    <location>
        <begin position="1"/>
        <end position="22"/>
    </location>
</feature>
<protein>
    <recommendedName>
        <fullName evidence="5">Lipoprotein</fullName>
    </recommendedName>
</protein>
<feature type="chain" id="PRO_5039433319" description="Lipoprotein" evidence="2">
    <location>
        <begin position="23"/>
        <end position="176"/>
    </location>
</feature>
<dbReference type="RefSeq" id="WP_073148308.1">
    <property type="nucleotide sequence ID" value="NZ_FRAG01000012.1"/>
</dbReference>
<feature type="region of interest" description="Disordered" evidence="1">
    <location>
        <begin position="73"/>
        <end position="108"/>
    </location>
</feature>
<evidence type="ECO:0000256" key="2">
    <source>
        <dbReference type="SAM" id="SignalP"/>
    </source>
</evidence>
<feature type="compositionally biased region" description="Polar residues" evidence="1">
    <location>
        <begin position="94"/>
        <end position="106"/>
    </location>
</feature>
<evidence type="ECO:0000256" key="1">
    <source>
        <dbReference type="SAM" id="MobiDB-lite"/>
    </source>
</evidence>
<reference evidence="3 4" key="1">
    <citation type="submission" date="2016-11" db="EMBL/GenBank/DDBJ databases">
        <authorList>
            <person name="Jaros S."/>
            <person name="Januszkiewicz K."/>
            <person name="Wedrychowicz H."/>
        </authorList>
    </citation>
    <scope>NUCLEOTIDE SEQUENCE [LARGE SCALE GENOMIC DNA]</scope>
    <source>
        <strain evidence="3 4">DSM 15212</strain>
    </source>
</reference>
<keyword evidence="4" id="KW-1185">Reference proteome</keyword>
<dbReference type="STRING" id="1121301.SAMN02745912_01387"/>